<dbReference type="STRING" id="573024.SAMN05216208_2345"/>
<sequence>MSRRIIALAAMAFAVGIVALDMAASPPDPYAAPSPIAYGSGQAQSGGFCGALPD</sequence>
<dbReference type="RefSeq" id="WP_170846583.1">
    <property type="nucleotide sequence ID" value="NZ_FOAC01000002.1"/>
</dbReference>
<dbReference type="AlphaFoldDB" id="A0A1N7HG34"/>
<keyword evidence="1" id="KW-0732">Signal</keyword>
<dbReference type="Proteomes" id="UP000186019">
    <property type="component" value="Unassembled WGS sequence"/>
</dbReference>
<dbReference type="EMBL" id="FTNV01000003">
    <property type="protein sequence ID" value="SIS23857.1"/>
    <property type="molecule type" value="Genomic_DNA"/>
</dbReference>
<evidence type="ECO:0000313" key="2">
    <source>
        <dbReference type="EMBL" id="SIS23857.1"/>
    </source>
</evidence>
<reference evidence="2 3" key="1">
    <citation type="submission" date="2017-01" db="EMBL/GenBank/DDBJ databases">
        <authorList>
            <person name="Mah S.A."/>
            <person name="Swanson W.J."/>
            <person name="Moy G.W."/>
            <person name="Vacquier V.D."/>
        </authorList>
    </citation>
    <scope>NUCLEOTIDE SEQUENCE [LARGE SCALE GENOMIC DNA]</scope>
    <source>
        <strain evidence="2 3">DSM 29590</strain>
    </source>
</reference>
<gene>
    <name evidence="2" type="ORF">SAMN05421666_2970</name>
</gene>
<name>A0A1N7HG34_9RHOB</name>
<feature type="chain" id="PRO_5009942492" evidence="1">
    <location>
        <begin position="24"/>
        <end position="54"/>
    </location>
</feature>
<protein>
    <submittedName>
        <fullName evidence="2">Uncharacterized protein</fullName>
    </submittedName>
</protein>
<evidence type="ECO:0000256" key="1">
    <source>
        <dbReference type="SAM" id="SignalP"/>
    </source>
</evidence>
<organism evidence="2 3">
    <name type="scientific">Roseovarius nanhaiticus</name>
    <dbReference type="NCBI Taxonomy" id="573024"/>
    <lineage>
        <taxon>Bacteria</taxon>
        <taxon>Pseudomonadati</taxon>
        <taxon>Pseudomonadota</taxon>
        <taxon>Alphaproteobacteria</taxon>
        <taxon>Rhodobacterales</taxon>
        <taxon>Roseobacteraceae</taxon>
        <taxon>Roseovarius</taxon>
    </lineage>
</organism>
<keyword evidence="3" id="KW-1185">Reference proteome</keyword>
<evidence type="ECO:0000313" key="3">
    <source>
        <dbReference type="Proteomes" id="UP000186019"/>
    </source>
</evidence>
<accession>A0A1N7HG34</accession>
<feature type="signal peptide" evidence="1">
    <location>
        <begin position="1"/>
        <end position="23"/>
    </location>
</feature>
<proteinExistence type="predicted"/>